<evidence type="ECO:0000259" key="2">
    <source>
        <dbReference type="PROSITE" id="PS00028"/>
    </source>
</evidence>
<feature type="domain" description="C2H2-type" evidence="2">
    <location>
        <begin position="311"/>
        <end position="331"/>
    </location>
</feature>
<accession>A0A9P0EBH4</accession>
<dbReference type="Gene3D" id="3.30.420.10">
    <property type="entry name" value="Ribonuclease H-like superfamily/Ribonuclease H"/>
    <property type="match status" value="1"/>
</dbReference>
<organism evidence="3 4">
    <name type="scientific">Nezara viridula</name>
    <name type="common">Southern green stink bug</name>
    <name type="synonym">Cimex viridulus</name>
    <dbReference type="NCBI Taxonomy" id="85310"/>
    <lineage>
        <taxon>Eukaryota</taxon>
        <taxon>Metazoa</taxon>
        <taxon>Ecdysozoa</taxon>
        <taxon>Arthropoda</taxon>
        <taxon>Hexapoda</taxon>
        <taxon>Insecta</taxon>
        <taxon>Pterygota</taxon>
        <taxon>Neoptera</taxon>
        <taxon>Paraneoptera</taxon>
        <taxon>Hemiptera</taxon>
        <taxon>Heteroptera</taxon>
        <taxon>Panheteroptera</taxon>
        <taxon>Pentatomomorpha</taxon>
        <taxon>Pentatomoidea</taxon>
        <taxon>Pentatomidae</taxon>
        <taxon>Pentatominae</taxon>
        <taxon>Nezara</taxon>
    </lineage>
</organism>
<evidence type="ECO:0000313" key="3">
    <source>
        <dbReference type="EMBL" id="CAH1391879.1"/>
    </source>
</evidence>
<dbReference type="InterPro" id="IPR036397">
    <property type="entry name" value="RNaseH_sf"/>
</dbReference>
<gene>
    <name evidence="3" type="ORF">NEZAVI_LOCUS2806</name>
</gene>
<dbReference type="Gene3D" id="1.10.340.70">
    <property type="match status" value="1"/>
</dbReference>
<feature type="compositionally biased region" description="Basic and acidic residues" evidence="1">
    <location>
        <begin position="689"/>
        <end position="707"/>
    </location>
</feature>
<dbReference type="AlphaFoldDB" id="A0A9P0EBH4"/>
<evidence type="ECO:0000256" key="1">
    <source>
        <dbReference type="SAM" id="MobiDB-lite"/>
    </source>
</evidence>
<dbReference type="GO" id="GO:0003676">
    <property type="term" value="F:nucleic acid binding"/>
    <property type="evidence" value="ECO:0007669"/>
    <property type="project" value="InterPro"/>
</dbReference>
<name>A0A9P0EBH4_NEZVI</name>
<evidence type="ECO:0000313" key="4">
    <source>
        <dbReference type="Proteomes" id="UP001152798"/>
    </source>
</evidence>
<dbReference type="OrthoDB" id="413122at2759"/>
<dbReference type="Proteomes" id="UP001152798">
    <property type="component" value="Chromosome 1"/>
</dbReference>
<reference evidence="3" key="1">
    <citation type="submission" date="2022-01" db="EMBL/GenBank/DDBJ databases">
        <authorList>
            <person name="King R."/>
        </authorList>
    </citation>
    <scope>NUCLEOTIDE SEQUENCE</scope>
</reference>
<feature type="compositionally biased region" description="Basic and acidic residues" evidence="1">
    <location>
        <begin position="644"/>
        <end position="655"/>
    </location>
</feature>
<dbReference type="PANTHER" id="PTHR47266">
    <property type="entry name" value="ENDONUCLEASE-RELATED"/>
    <property type="match status" value="1"/>
</dbReference>
<proteinExistence type="predicted"/>
<feature type="compositionally biased region" description="Polar residues" evidence="1">
    <location>
        <begin position="674"/>
        <end position="683"/>
    </location>
</feature>
<sequence length="860" mass="99440">MDKYPEGVSENYKKHLRKRARHYLIINGALFHNPKKPKKVVMRKLEQINLLESTHVTPENGIHLGITKMLDMIHGEYFWRGLYEDVANFVNNCPKCRDSVDLAQRKEKEFRRLGEDFSDDEMEFAYATTAVQTSSNVWTRVEVQVHGPFKITESRNEYVITITDPESCFVHAAPLPHTDCAKKSTEFILKTFYTFGFPQPYFISDKKLYEEVSVEYDERLKQTAWKTKLHWLENSECPWVSQLAELLIVRKADRWDKEMDKFMFQFRAGFIRDSPSPKDSVPFYSMFQRLPYTDDKENSELWNRGKHQLQCAECDDIFTSKVALRLHKKKHLLEEARKTSLLEYALEKHESQEGNELEKSRVEVAMGEIKNYLAKTKDIRRKRGKYQRYSVELQEHMIAYAKNHGIRKAATYFSQLIGSNVSDSTIRNLMKASVNFLPRTKEDIARYAIEYGVDKASKYFSEILNKEVPVSLVNKFKILYGSKFVKQDKENSENLKTNASKKNINNLTDEEKESIGEHACNHTIEETINFFLKNKNIKLNESDVKELQSLYLGKQQGTNYIVMSNESVNIANVTYQTLPAGSVCFSPSGSIVQIQDNSYSYEDVRYHSPLHQENIRQEERVEECPVVDHFLLVTEENPTCDVSIRNKPEDFRKPPQEWSSTQGLQENCEEESHTFQVEVSSTPEIVENVETKDIPSEQKNHPKELKKNSKRKEGGKKRGSYTTYSPELRAKIGKYAAEHGSLKASNHFSKIIGHDLPESTARGLKERYLNKVKHCDVTSLGYSTRGRPLRLGKYDEVVQECLKELVRSGERMTSFLAITTAKQILNKLEPSLLHENGGTVVLNNTWAKSILKRIGVRNNS</sequence>
<dbReference type="EMBL" id="OV725077">
    <property type="protein sequence ID" value="CAH1391879.1"/>
    <property type="molecule type" value="Genomic_DNA"/>
</dbReference>
<feature type="compositionally biased region" description="Basic residues" evidence="1">
    <location>
        <begin position="708"/>
        <end position="719"/>
    </location>
</feature>
<feature type="region of interest" description="Disordered" evidence="1">
    <location>
        <begin position="644"/>
        <end position="722"/>
    </location>
</feature>
<dbReference type="InterPro" id="IPR052160">
    <property type="entry name" value="Gypsy_RT_Integrase-like"/>
</dbReference>
<keyword evidence="4" id="KW-1185">Reference proteome</keyword>
<dbReference type="PROSITE" id="PS00028">
    <property type="entry name" value="ZINC_FINGER_C2H2_1"/>
    <property type="match status" value="1"/>
</dbReference>
<dbReference type="Pfam" id="PF17921">
    <property type="entry name" value="Integrase_H2C2"/>
    <property type="match status" value="1"/>
</dbReference>
<dbReference type="InterPro" id="IPR041588">
    <property type="entry name" value="Integrase_H2C2"/>
</dbReference>
<dbReference type="InterPro" id="IPR013087">
    <property type="entry name" value="Znf_C2H2_type"/>
</dbReference>
<protein>
    <recommendedName>
        <fullName evidence="2">C2H2-type domain-containing protein</fullName>
    </recommendedName>
</protein>